<evidence type="ECO:0000259" key="12">
    <source>
        <dbReference type="Pfam" id="PF13609"/>
    </source>
</evidence>
<dbReference type="RefSeq" id="WP_023365507.1">
    <property type="nucleotide sequence ID" value="NC_022664.1"/>
</dbReference>
<accession>U5T4Z9</accession>
<keyword evidence="6 11" id="KW-0732">Signal</keyword>
<evidence type="ECO:0000256" key="10">
    <source>
        <dbReference type="ARBA" id="ARBA00023237"/>
    </source>
</evidence>
<evidence type="ECO:0000256" key="3">
    <source>
        <dbReference type="ARBA" id="ARBA00022448"/>
    </source>
</evidence>
<evidence type="ECO:0000256" key="8">
    <source>
        <dbReference type="ARBA" id="ARBA00023114"/>
    </source>
</evidence>
<evidence type="ECO:0000256" key="6">
    <source>
        <dbReference type="ARBA" id="ARBA00022729"/>
    </source>
</evidence>
<evidence type="ECO:0000256" key="2">
    <source>
        <dbReference type="ARBA" id="ARBA00011233"/>
    </source>
</evidence>
<dbReference type="InterPro" id="IPR033900">
    <property type="entry name" value="Gram_neg_porin_domain"/>
</dbReference>
<keyword evidence="7" id="KW-0406">Ion transport</keyword>
<keyword evidence="9" id="KW-0472">Membrane</keyword>
<dbReference type="SUPFAM" id="SSF56935">
    <property type="entry name" value="Porins"/>
    <property type="match status" value="1"/>
</dbReference>
<protein>
    <recommendedName>
        <fullName evidence="12">Porin domain-containing protein</fullName>
    </recommendedName>
</protein>
<comment type="subunit">
    <text evidence="2">Homotrimer.</text>
</comment>
<keyword evidence="4" id="KW-1134">Transmembrane beta strand</keyword>
<dbReference type="InterPro" id="IPR023614">
    <property type="entry name" value="Porin_dom_sf"/>
</dbReference>
<evidence type="ECO:0000256" key="7">
    <source>
        <dbReference type="ARBA" id="ARBA00023065"/>
    </source>
</evidence>
<sequence length="323" mass="34154">MKHTSKLALFMAAGMVSAGVQAADFEVGEDTVLTLGGEVVLNYIDTDEIGGDSTTEFKDDGSIVILGGERDLGNGYTAYIETEFAYDTLGEGDGFSRDATVFGFTGDFGEIQVGDSDNVFVDLIADPIDPFENATLSQVSVTDEDSMITYYSPDMQGFSYRLQTRVKDETDGRQTGNEVSLIGAAQYDFGNFALSAGYDDRGSMDTGSGNSFESEDGVYGLAATANLGDNLEAGFRYAQQSNKNGDDADASGAALVYNYGAGDLYGAVQDYSEDNADSRTQFAGGVNYGVADGLLIFAEYGNFDGVSSGDDDKLAVAGLILEY</sequence>
<proteinExistence type="predicted"/>
<evidence type="ECO:0000313" key="13">
    <source>
        <dbReference type="EMBL" id="AGY91408.1"/>
    </source>
</evidence>
<dbReference type="eggNOG" id="COG3203">
    <property type="taxonomic scope" value="Bacteria"/>
</dbReference>
<keyword evidence="5" id="KW-0812">Transmembrane</keyword>
<dbReference type="EMBL" id="CP005990">
    <property type="protein sequence ID" value="AGY91408.1"/>
    <property type="molecule type" value="Genomic_DNA"/>
</dbReference>
<dbReference type="Proteomes" id="UP000017640">
    <property type="component" value="Chromosome"/>
</dbReference>
<evidence type="ECO:0000313" key="14">
    <source>
        <dbReference type="Proteomes" id="UP000017640"/>
    </source>
</evidence>
<name>U5T4Z9_9GAMM</name>
<dbReference type="InterPro" id="IPR050298">
    <property type="entry name" value="Gram-neg_bact_OMP"/>
</dbReference>
<dbReference type="GO" id="GO:0015288">
    <property type="term" value="F:porin activity"/>
    <property type="evidence" value="ECO:0007669"/>
    <property type="project" value="UniProtKB-KW"/>
</dbReference>
<keyword evidence="14" id="KW-1185">Reference proteome</keyword>
<reference evidence="13 14" key="1">
    <citation type="journal article" date="2013" name="BMC Genomics">
        <title>Genomes of "Spiribacter", a streamlined, successful halophilic bacterium.</title>
        <authorList>
            <person name="Lopez-Perez M."/>
            <person name="Ghai R."/>
            <person name="Leon M.J."/>
            <person name="Rodriguez-Olmos A."/>
            <person name="Copa-Patino J.L."/>
            <person name="Soliveri J."/>
            <person name="Sanchez-Porro C."/>
            <person name="Ventosa A."/>
            <person name="Rodriguez-Valera F."/>
        </authorList>
    </citation>
    <scope>NUCLEOTIDE SEQUENCE [LARGE SCALE GENOMIC DNA]</scope>
    <source>
        <strain evidence="13 14">UAH-SP71</strain>
    </source>
</reference>
<dbReference type="OrthoDB" id="625456at2"/>
<dbReference type="GO" id="GO:0006811">
    <property type="term" value="P:monoatomic ion transport"/>
    <property type="evidence" value="ECO:0007669"/>
    <property type="project" value="UniProtKB-KW"/>
</dbReference>
<feature type="chain" id="PRO_5004664452" description="Porin domain-containing protein" evidence="11">
    <location>
        <begin position="23"/>
        <end position="323"/>
    </location>
</feature>
<dbReference type="PANTHER" id="PTHR34501">
    <property type="entry name" value="PROTEIN YDDL-RELATED"/>
    <property type="match status" value="1"/>
</dbReference>
<dbReference type="AlphaFoldDB" id="U5T4Z9"/>
<dbReference type="PANTHER" id="PTHR34501:SF9">
    <property type="entry name" value="MAJOR OUTER MEMBRANE PROTEIN P.IA"/>
    <property type="match status" value="1"/>
</dbReference>
<dbReference type="InterPro" id="IPR002299">
    <property type="entry name" value="Porin_Neis"/>
</dbReference>
<dbReference type="KEGG" id="spiu:SPICUR_01960"/>
<dbReference type="HOGENOM" id="CLU_068036_0_0_6"/>
<evidence type="ECO:0000256" key="1">
    <source>
        <dbReference type="ARBA" id="ARBA00004571"/>
    </source>
</evidence>
<dbReference type="Gene3D" id="2.40.160.10">
    <property type="entry name" value="Porin"/>
    <property type="match status" value="1"/>
</dbReference>
<dbReference type="PRINTS" id="PR00184">
    <property type="entry name" value="NEISSPPORIN"/>
</dbReference>
<feature type="signal peptide" evidence="11">
    <location>
        <begin position="1"/>
        <end position="22"/>
    </location>
</feature>
<dbReference type="Pfam" id="PF13609">
    <property type="entry name" value="Porin_4"/>
    <property type="match status" value="1"/>
</dbReference>
<dbReference type="GO" id="GO:0046930">
    <property type="term" value="C:pore complex"/>
    <property type="evidence" value="ECO:0007669"/>
    <property type="project" value="UniProtKB-KW"/>
</dbReference>
<evidence type="ECO:0000256" key="9">
    <source>
        <dbReference type="ARBA" id="ARBA00023136"/>
    </source>
</evidence>
<keyword evidence="3" id="KW-0813">Transport</keyword>
<keyword evidence="8" id="KW-0626">Porin</keyword>
<evidence type="ECO:0000256" key="4">
    <source>
        <dbReference type="ARBA" id="ARBA00022452"/>
    </source>
</evidence>
<evidence type="ECO:0000256" key="5">
    <source>
        <dbReference type="ARBA" id="ARBA00022692"/>
    </source>
</evidence>
<feature type="domain" description="Porin" evidence="12">
    <location>
        <begin position="12"/>
        <end position="305"/>
    </location>
</feature>
<comment type="subcellular location">
    <subcellularLocation>
        <location evidence="1">Cell outer membrane</location>
        <topology evidence="1">Multi-pass membrane protein</topology>
    </subcellularLocation>
</comment>
<organism evidence="13 14">
    <name type="scientific">Spiribacter curvatus</name>
    <dbReference type="NCBI Taxonomy" id="1335757"/>
    <lineage>
        <taxon>Bacteria</taxon>
        <taxon>Pseudomonadati</taxon>
        <taxon>Pseudomonadota</taxon>
        <taxon>Gammaproteobacteria</taxon>
        <taxon>Chromatiales</taxon>
        <taxon>Ectothiorhodospiraceae</taxon>
        <taxon>Spiribacter</taxon>
    </lineage>
</organism>
<evidence type="ECO:0000256" key="11">
    <source>
        <dbReference type="SAM" id="SignalP"/>
    </source>
</evidence>
<keyword evidence="10" id="KW-0998">Cell outer membrane</keyword>
<dbReference type="GO" id="GO:0009279">
    <property type="term" value="C:cell outer membrane"/>
    <property type="evidence" value="ECO:0007669"/>
    <property type="project" value="UniProtKB-SubCell"/>
</dbReference>
<dbReference type="STRING" id="1335757.SPICUR_01960"/>
<gene>
    <name evidence="13" type="ORF">SPICUR_01960</name>
</gene>